<dbReference type="AlphaFoldDB" id="A0A433XKJ9"/>
<sequence length="100" mass="10778">MVQKALYVRLKPKPGKAEALEAFLAAAQPLVEAEPDTTVWFALREDDGSYSIFDGFPSEEGRAAHLAGMVAEALGAKSDELLSAPPEIHKIDVLAFKVPK</sequence>
<proteinExistence type="predicted"/>
<dbReference type="GO" id="GO:0004497">
    <property type="term" value="F:monooxygenase activity"/>
    <property type="evidence" value="ECO:0007669"/>
    <property type="project" value="UniProtKB-KW"/>
</dbReference>
<evidence type="ECO:0000313" key="1">
    <source>
        <dbReference type="EMBL" id="RUT34601.1"/>
    </source>
</evidence>
<dbReference type="RefSeq" id="WP_127186720.1">
    <property type="nucleotide sequence ID" value="NZ_RZNJ01000001.1"/>
</dbReference>
<protein>
    <submittedName>
        <fullName evidence="1">Antibiotic biosynthesis monooxygenase</fullName>
    </submittedName>
</protein>
<name>A0A433XKJ9_9HYPH</name>
<dbReference type="Proteomes" id="UP000281547">
    <property type="component" value="Unassembled WGS sequence"/>
</dbReference>
<reference evidence="1 2" key="1">
    <citation type="journal article" date="2016" name="Int. J. Syst. Evol. Microbiol.">
        <title>Arsenicitalea aurantiaca gen. nov., sp. nov., a new member of the family Hyphomicrobiaceae, isolated from high-arsenic sediment.</title>
        <authorList>
            <person name="Mu Y."/>
            <person name="Zhou L."/>
            <person name="Zeng X.C."/>
            <person name="Liu L."/>
            <person name="Pan Y."/>
            <person name="Chen X."/>
            <person name="Wang J."/>
            <person name="Li S."/>
            <person name="Li W.J."/>
            <person name="Wang Y."/>
        </authorList>
    </citation>
    <scope>NUCLEOTIDE SEQUENCE [LARGE SCALE GENOMIC DNA]</scope>
    <source>
        <strain evidence="1 2">42-50</strain>
    </source>
</reference>
<keyword evidence="1" id="KW-0503">Monooxygenase</keyword>
<accession>A0A433XKJ9</accession>
<keyword evidence="1" id="KW-0560">Oxidoreductase</keyword>
<comment type="caution">
    <text evidence="1">The sequence shown here is derived from an EMBL/GenBank/DDBJ whole genome shotgun (WGS) entry which is preliminary data.</text>
</comment>
<dbReference type="InterPro" id="IPR011008">
    <property type="entry name" value="Dimeric_a/b-barrel"/>
</dbReference>
<dbReference type="Gene3D" id="3.30.70.100">
    <property type="match status" value="1"/>
</dbReference>
<keyword evidence="2" id="KW-1185">Reference proteome</keyword>
<organism evidence="1 2">
    <name type="scientific">Arsenicitalea aurantiaca</name>
    <dbReference type="NCBI Taxonomy" id="1783274"/>
    <lineage>
        <taxon>Bacteria</taxon>
        <taxon>Pseudomonadati</taxon>
        <taxon>Pseudomonadota</taxon>
        <taxon>Alphaproteobacteria</taxon>
        <taxon>Hyphomicrobiales</taxon>
        <taxon>Devosiaceae</taxon>
        <taxon>Arsenicitalea</taxon>
    </lineage>
</organism>
<evidence type="ECO:0000313" key="2">
    <source>
        <dbReference type="Proteomes" id="UP000281547"/>
    </source>
</evidence>
<dbReference type="SUPFAM" id="SSF54909">
    <property type="entry name" value="Dimeric alpha+beta barrel"/>
    <property type="match status" value="1"/>
</dbReference>
<dbReference type="OrthoDB" id="9804891at2"/>
<gene>
    <name evidence="1" type="ORF">EMQ25_01150</name>
</gene>
<dbReference type="EMBL" id="RZNJ01000001">
    <property type="protein sequence ID" value="RUT34601.1"/>
    <property type="molecule type" value="Genomic_DNA"/>
</dbReference>